<dbReference type="EMBL" id="BRYB01002284">
    <property type="protein sequence ID" value="GMI42435.1"/>
    <property type="molecule type" value="Genomic_DNA"/>
</dbReference>
<evidence type="ECO:0000313" key="2">
    <source>
        <dbReference type="Proteomes" id="UP001165060"/>
    </source>
</evidence>
<protein>
    <submittedName>
        <fullName evidence="1">Uncharacterized protein</fullName>
    </submittedName>
</protein>
<gene>
    <name evidence="1" type="ORF">TeGR_g7820</name>
</gene>
<evidence type="ECO:0000313" key="1">
    <source>
        <dbReference type="EMBL" id="GMI42435.1"/>
    </source>
</evidence>
<name>A0ABQ6N878_9STRA</name>
<organism evidence="1 2">
    <name type="scientific">Tetraparma gracilis</name>
    <dbReference type="NCBI Taxonomy" id="2962635"/>
    <lineage>
        <taxon>Eukaryota</taxon>
        <taxon>Sar</taxon>
        <taxon>Stramenopiles</taxon>
        <taxon>Ochrophyta</taxon>
        <taxon>Bolidophyceae</taxon>
        <taxon>Parmales</taxon>
        <taxon>Triparmaceae</taxon>
        <taxon>Tetraparma</taxon>
    </lineage>
</organism>
<sequence length="272" mass="29190">MHICSLSDLLLSRTYPSSYPPSDDPSVVPSYLLHSAPSRLMRFLRSEYIACSLLPHYSAPRMTNGAELPSMYDCLAELQKTHLDTNRPISLAKLCHTFCLSPPPKAPAKSRSTPPKVLLSHLLSPAPIPHSPLGSLLSAANCGTSSMPPVVAFLESKRWYDLFPAEYVSRLRTHLSAFRSAHPGGAIVEVAAGDGRLAAYLNAGDAPERGGALAVVATDDGSWGYSGAVEKLSVAQSLDRYCAEGAALVIVAWPPQGVDFTASFREKSSVRQ</sequence>
<dbReference type="Proteomes" id="UP001165060">
    <property type="component" value="Unassembled WGS sequence"/>
</dbReference>
<accession>A0ABQ6N878</accession>
<comment type="caution">
    <text evidence="1">The sequence shown here is derived from an EMBL/GenBank/DDBJ whole genome shotgun (WGS) entry which is preliminary data.</text>
</comment>
<reference evidence="1 2" key="1">
    <citation type="journal article" date="2023" name="Commun. Biol.">
        <title>Genome analysis of Parmales, the sister group of diatoms, reveals the evolutionary specialization of diatoms from phago-mixotrophs to photoautotrophs.</title>
        <authorList>
            <person name="Ban H."/>
            <person name="Sato S."/>
            <person name="Yoshikawa S."/>
            <person name="Yamada K."/>
            <person name="Nakamura Y."/>
            <person name="Ichinomiya M."/>
            <person name="Sato N."/>
            <person name="Blanc-Mathieu R."/>
            <person name="Endo H."/>
            <person name="Kuwata A."/>
            <person name="Ogata H."/>
        </authorList>
    </citation>
    <scope>NUCLEOTIDE SEQUENCE [LARGE SCALE GENOMIC DNA]</scope>
</reference>
<keyword evidence="2" id="KW-1185">Reference proteome</keyword>
<proteinExistence type="predicted"/>